<organism evidence="1">
    <name type="scientific">Oppiella nova</name>
    <dbReference type="NCBI Taxonomy" id="334625"/>
    <lineage>
        <taxon>Eukaryota</taxon>
        <taxon>Metazoa</taxon>
        <taxon>Ecdysozoa</taxon>
        <taxon>Arthropoda</taxon>
        <taxon>Chelicerata</taxon>
        <taxon>Arachnida</taxon>
        <taxon>Acari</taxon>
        <taxon>Acariformes</taxon>
        <taxon>Sarcoptiformes</taxon>
        <taxon>Oribatida</taxon>
        <taxon>Brachypylina</taxon>
        <taxon>Oppioidea</taxon>
        <taxon>Oppiidae</taxon>
        <taxon>Oppiella</taxon>
    </lineage>
</organism>
<name>A0A7R9MU86_9ACAR</name>
<dbReference type="Proteomes" id="UP000728032">
    <property type="component" value="Unassembled WGS sequence"/>
</dbReference>
<evidence type="ECO:0000313" key="1">
    <source>
        <dbReference type="EMBL" id="CAD7665375.1"/>
    </source>
</evidence>
<evidence type="ECO:0000313" key="2">
    <source>
        <dbReference type="Proteomes" id="UP000728032"/>
    </source>
</evidence>
<dbReference type="EMBL" id="OC960440">
    <property type="protein sequence ID" value="CAD7665375.1"/>
    <property type="molecule type" value="Genomic_DNA"/>
</dbReference>
<sequence length="43" mass="5208">MCQCPDPTQSFKGWQFLSHTQSMLTDQCQWRCHIQFPCEWWSA</sequence>
<protein>
    <submittedName>
        <fullName evidence="1">Uncharacterized protein</fullName>
    </submittedName>
</protein>
<gene>
    <name evidence="1" type="ORF">ONB1V03_LOCUS21932</name>
</gene>
<dbReference type="AlphaFoldDB" id="A0A7R9MU86"/>
<reference evidence="1" key="1">
    <citation type="submission" date="2020-11" db="EMBL/GenBank/DDBJ databases">
        <authorList>
            <person name="Tran Van P."/>
        </authorList>
    </citation>
    <scope>NUCLEOTIDE SEQUENCE</scope>
</reference>
<keyword evidence="2" id="KW-1185">Reference proteome</keyword>
<accession>A0A7R9MU86</accession>
<proteinExistence type="predicted"/>
<dbReference type="EMBL" id="CAJPVJ010045615">
    <property type="protein sequence ID" value="CAG2182511.1"/>
    <property type="molecule type" value="Genomic_DNA"/>
</dbReference>